<feature type="compositionally biased region" description="Polar residues" evidence="20">
    <location>
        <begin position="2488"/>
        <end position="2499"/>
    </location>
</feature>
<dbReference type="Pfam" id="PF05190">
    <property type="entry name" value="MutS_IV"/>
    <property type="match status" value="1"/>
</dbReference>
<dbReference type="Gene3D" id="3.30.420.110">
    <property type="entry name" value="MutS, connector domain"/>
    <property type="match status" value="1"/>
</dbReference>
<dbReference type="FunFam" id="4.10.860.120:FF:000005">
    <property type="entry name" value="DNA-directed RNA polymerase subunit"/>
    <property type="match status" value="1"/>
</dbReference>
<evidence type="ECO:0000256" key="15">
    <source>
        <dbReference type="ARBA" id="ARBA00023163"/>
    </source>
</evidence>
<dbReference type="Gene3D" id="1.20.5.1430">
    <property type="match status" value="1"/>
</dbReference>
<dbReference type="PANTHER" id="PTHR19376">
    <property type="entry name" value="DNA-DIRECTED RNA POLYMERASE"/>
    <property type="match status" value="1"/>
</dbReference>
<evidence type="ECO:0000256" key="10">
    <source>
        <dbReference type="ARBA" id="ARBA00022763"/>
    </source>
</evidence>
<comment type="subcellular location">
    <subcellularLocation>
        <location evidence="1">Nucleus</location>
    </subcellularLocation>
</comment>
<dbReference type="InterPro" id="IPR006592">
    <property type="entry name" value="RNA_pol_N"/>
</dbReference>
<dbReference type="FunFam" id="3.30.1360.140:FF:000001">
    <property type="entry name" value="DNA-directed RNA polymerase subunit"/>
    <property type="match status" value="1"/>
</dbReference>
<dbReference type="Gene3D" id="6.10.250.2940">
    <property type="match status" value="1"/>
</dbReference>
<dbReference type="InterPro" id="IPR007075">
    <property type="entry name" value="RNA_pol_Rpb1_6"/>
</dbReference>
<dbReference type="GO" id="GO:0003899">
    <property type="term" value="F:DNA-directed RNA polymerase activity"/>
    <property type="evidence" value="ECO:0007669"/>
    <property type="project" value="UniProtKB-EC"/>
</dbReference>
<dbReference type="SMART" id="SM00663">
    <property type="entry name" value="RPOLA_N"/>
    <property type="match status" value="1"/>
</dbReference>
<dbReference type="InterPro" id="IPR045867">
    <property type="entry name" value="DNA-dir_RpoC_beta_prime"/>
</dbReference>
<dbReference type="Gene3D" id="6.20.50.80">
    <property type="match status" value="1"/>
</dbReference>
<dbReference type="EMBL" id="WIXE01017531">
    <property type="protein sequence ID" value="KAK5971652.1"/>
    <property type="molecule type" value="Genomic_DNA"/>
</dbReference>
<dbReference type="InterPro" id="IPR002227">
    <property type="entry name" value="Tyrosinase_Cu-bd"/>
</dbReference>
<dbReference type="SUPFAM" id="SSF52540">
    <property type="entry name" value="P-loop containing nucleoside triphosphate hydrolases"/>
    <property type="match status" value="1"/>
</dbReference>
<dbReference type="Gene3D" id="4.10.860.120">
    <property type="entry name" value="RNA polymerase II, clamp domain"/>
    <property type="match status" value="2"/>
</dbReference>
<dbReference type="Gene3D" id="3.40.1170.10">
    <property type="entry name" value="DNA repair protein MutS, domain I"/>
    <property type="match status" value="1"/>
</dbReference>
<keyword evidence="15 18" id="KW-0804">Transcription</keyword>
<keyword evidence="11" id="KW-0862">Zinc</keyword>
<sequence length="3155" mass="351751">MKVDRELLFFQASFSKIEEMSTGAAYCQLTHLLFRDAISLRKVKWNSRNEMDHINNWKILGTAWKSLGVDKPVLVERLTKAKFQDNFEFLQWFFKFFNANYVDDGEEYDALAARGGEPLPAGAKGSAPTRVAPARTSTNTTLRSSTNTAQRPAPPTQAKKTSPTPPVSNRSTAPDSSALKALEEENAKLNQQLEEMTSIAETVESERNFYFEKLRRIEDMCNACVEDEQPDKEAILAILYEANVKEIVVVQMDSADKSLLRSLTNKSAGTVAIFDKGDYYACYGDDAVLLATEVFMSDVCLKTITLKDEVLQYLTMNYGQYQRTVRELLMFMRYRIELYGLESDQWTVKAKGTIGNLGDFEEIIGEATGGGNVIMAIKIANGEDNKVSVSFMDMLDFRVLTSEFIDSPLFAQVEHCIVGIGPRECLVFTDEGECPFSGKERPKKLSALLRKVGVLETNEANVINTSDWEEVQNIFRPGCEPKSLSDNLKRCLCGLFNYLKMDEQDAYTHKFTLSTYRTTGFMHIDAGAVRALELFALNYHQDAKGTSGTVYGLLNKCRTAPGQRLLKRQDVIESLILNSDVRRTLSDMLLPKVPDGSQLARKLVLSKAKLQDCYRVYQLAMLLRHFETALRDLFDSDEKNAPAIKDLMLEPVCYGLLQFDKYCQLIRSTIDDNYYKVTGEFRIRPDIDPELLRISEDMDALEKQAEKARAKIASRLKIDSVKMDCSPQQGFLFRVTLKEEKNLRSCKFITIVDTTKGGGVRFKDDDLAEINERYQVLSDIYRSAQQDLEKKVVGTCAGYAPALSGLSSALATIDVVTSLARLVADSAGEYVRPKLEPMGSGVFELRKCRHPVLEAVIDEHFIPNDVDLGINRMVVLTGANMGGKSTYLRSAAISALLAQIGSFVPASYARLSVLDGIFTRVGASDQQTRGISTFMAEMLDTATILETSTSNSLVIVDELGRGTSTYDGFGLAWAIANDLLNRVRCFCLFATHFHEMGALAEQPGAVAMQMSVAVQNGQLTMLYEVRPGVAQSSFGIHVSRTVGFPEHVVEEASRILEELENPACESDIDDLIMKFKTADDVQLMQLLFLIKMALVGIDFRAPLREVKRVQFGILSPDEIKRMSVGEIEFPEIYENGKPKKGGLMDPRQGVIDRRGRCMTCAGNLADCPGHFAHLELARPVFHIGFLTKTLKVLRCVCFYCSRLLLDKDNQRVKDIIRKTQGNPRRRLTLIYDMCKSKVVCDGGNEIESVNPEEGEEGEKVIKAGGCGRYQPSYRRTGIDINAEWKKNVNEDTQERKIFLTAERALEIFKQISDEDCIILGMDPRFARPDWMICTVLPVPPLAVRPAVVTFGSARNQDDLTHKLSDIIKTNIQLRNNEANGAAAHVLADDVKLLQYHVATLVDNCIPGLPTATQKGGRPLKSIKQRLKGKEGRIRGNLMGKRVDFSARTVITADPNLPIDTVGVPRTIAQNLTFPEIVTPFNIDKLQELVNRGDSQYPGAKYIIRENGARVDLRYHPRAADLHLQPGYRVERHMRDGDIIVFNRQPTLHKMSMMGHRVKILPWSTFRMNLSVTTPYNADFDGDEMNLHLPQSLETRAEIEEIAMVPRQLITPQANKPVMGIVQDTLCAVRMMTKRDIYIDYPRMMDLLMYLPTWEGKVPQPAIMKPKPLWTGKQLFSLIIPGNVNVLRTHSTHPDDEDSGPYKWISPGDTKVLVEHGELISGIVCSRTVGRSAGNLLHVVALELGHEVAAKFYSHIQTVVNAWLIREGHTIGIGDTIADQATYRDIQDTIRKAKLDVIDVIEKAHNDDLEPTPGNTLRQTFENKVNRILNDARDRTGSSAQKSLSEFNNFKSMVVSGSKGSKINISQVIACVGQQNVEGKRIPFGFRHRTLPHFIKDDYGPESKGFVENSYLAGLTPAEFFFHAMGGREGLIDTAVKTAETGYIQRRLIKAMESVMVNYDGTVRNSLAQMIQLRYGEDGLDGMWVENQNMPTMKPTNMLFEKDFKNDLSDEKTLRKYYTEDLVRELQASPEATKELEAEFQQLEEDRRLLRKIFPTGDAKIVLPCNLQRLIWNAQKIFHVETRKVSSLSPLHVIEGVRKLSKKLIIVSGEDKISKQAQYNATLLMNILIRSTLCSKKMASTHKLNMEAFDWLIGEIETRFQQAIAQPGEMVGALAAQSLGEPATQMTLNTFHYAGVSAKNVTLGVPRLKEIINVSKQLKTPSLTVFLQGAAAKDAEKAKDVLCKLEHTTLKKVVSNTAIYYDPDPKNTCIEEDEEWVSIFYEMADFDPSRASPWVLRLELDRKRMTDKKLSMEHIADKIQQGFGDDLNVIYTDDNADKLVFRLRITNQPSDKAAEVEQVDKMEDDVFLRCIESNMLSDLTLQVSTMMGMYGGLGQFGAAHSPASSSMSPVSTPWNGGMTPGYGAGWSPIGSGMTPGAAGFSPSGHSETGMSPGYGGEGGWSPTSPADPLGGMSPSGATPRYGGAMSPGYSPTSPNAFGAQSPSYSPTSPHYSPTSPSYSPTSPSYSPTSPSYSPTSPSYSPTSPSYSPTSPSYSPTSPSYSPTSPSYSPTSPGYSPSSPRYSPTSPTYSPTSPTYSPTSPTYSPTSPTYSPTSPSYGGSGYSPSSPRYSPTSPTYSPTSPTYSPTSPQYSPSSPQYSPSSPQYSPSSPHPDASPSYSPSSPQYSPTSPVYTPSSPQYSPSSPQYTPSGNPASPVYSPSSPQYSPSSPQYSPSSPNVIHMDSFLETIICFLSIVSTSRSFISETQYQIGNKKYVERFEQPWFRVAHNRHHKIDADDIDSSSFGKHYIPEDDIFVSPDWTPHEEKYLPCLDRRCVCPYFNGSIHKNDCVLSDGNILGKAHRQEIRTLDDEKRKQFELCSIFRDPTCYEVFRFELIIRHYLPDPNMGVPYWDSTLDAELPEPADSMIFSDTFLGESDSEGFVVTGPYANWTTMEGRASIYRTIGQNEAGELLNNARVDWIVNNPDINMVLGTTMPLTTCSIDLTLDARMLEYSHDYVHFYVGMAMVKNFKTRTERERDYPPTDEKCFPPWHNIDSIMPMLHPLTNHDALSNGYTDEMYEFAPRPTCTRTLRNCGSKYLFCHIPNDGEAVCMAKVRLGGKCSGFEGTKICFLGECVEGVCQKYRKPPPKLKKSIKEDFYM</sequence>
<dbReference type="InterPro" id="IPR007083">
    <property type="entry name" value="RNA_pol_Rpb1_4"/>
</dbReference>
<feature type="domain" description="Calponin-homology (CH)" evidence="21">
    <location>
        <begin position="1"/>
        <end position="98"/>
    </location>
</feature>
<evidence type="ECO:0000256" key="19">
    <source>
        <dbReference type="SAM" id="Coils"/>
    </source>
</evidence>
<dbReference type="InterPro" id="IPR007695">
    <property type="entry name" value="DNA_mismatch_repair_MutS-lik_N"/>
</dbReference>
<evidence type="ECO:0000256" key="18">
    <source>
        <dbReference type="RuleBase" id="RU004279"/>
    </source>
</evidence>
<dbReference type="Gene3D" id="3.30.1360.140">
    <property type="match status" value="1"/>
</dbReference>
<dbReference type="Pfam" id="PF05192">
    <property type="entry name" value="MutS_III"/>
    <property type="match status" value="1"/>
</dbReference>
<gene>
    <name evidence="23" type="ORF">GCK32_002700</name>
</gene>
<dbReference type="PROSITE" id="PS00115">
    <property type="entry name" value="RNA_POL_II_REPEAT"/>
    <property type="match status" value="9"/>
</dbReference>
<keyword evidence="13" id="KW-0460">Magnesium</keyword>
<dbReference type="Gene3D" id="1.10.418.10">
    <property type="entry name" value="Calponin-like domain"/>
    <property type="match status" value="1"/>
</dbReference>
<keyword evidence="5 18" id="KW-0808">Transferase</keyword>
<keyword evidence="10" id="KW-0227">DNA damage</keyword>
<dbReference type="Gene3D" id="3.30.1490.180">
    <property type="entry name" value="RNA polymerase ii"/>
    <property type="match status" value="1"/>
</dbReference>
<dbReference type="InterPro" id="IPR000432">
    <property type="entry name" value="DNA_mismatch_repair_MutS_C"/>
</dbReference>
<dbReference type="InterPro" id="IPR038120">
    <property type="entry name" value="Rpb1_funnel_sf"/>
</dbReference>
<evidence type="ECO:0000256" key="17">
    <source>
        <dbReference type="PROSITE-ProRule" id="PRU00576"/>
    </source>
</evidence>
<keyword evidence="4" id="KW-0597">Phosphoprotein</keyword>
<dbReference type="PROSITE" id="PS00486">
    <property type="entry name" value="DNA_MISMATCH_REPAIR_2"/>
    <property type="match status" value="1"/>
</dbReference>
<name>A0AAN8FCR9_TRICO</name>
<dbReference type="SUPFAM" id="SSF47576">
    <property type="entry name" value="Calponin-homology domain, CH-domain"/>
    <property type="match status" value="1"/>
</dbReference>
<comment type="catalytic activity">
    <reaction evidence="18">
        <text>RNA(n) + a ribonucleoside 5'-triphosphate = RNA(n+1) + diphosphate</text>
        <dbReference type="Rhea" id="RHEA:21248"/>
        <dbReference type="Rhea" id="RHEA-COMP:14527"/>
        <dbReference type="Rhea" id="RHEA-COMP:17342"/>
        <dbReference type="ChEBI" id="CHEBI:33019"/>
        <dbReference type="ChEBI" id="CHEBI:61557"/>
        <dbReference type="ChEBI" id="CHEBI:140395"/>
        <dbReference type="EC" id="2.7.7.6"/>
    </reaction>
</comment>
<evidence type="ECO:0000256" key="8">
    <source>
        <dbReference type="ARBA" id="ARBA00022737"/>
    </source>
</evidence>
<evidence type="ECO:0000256" key="4">
    <source>
        <dbReference type="ARBA" id="ARBA00022553"/>
    </source>
</evidence>
<dbReference type="GO" id="GO:0046872">
    <property type="term" value="F:metal ion binding"/>
    <property type="evidence" value="ECO:0007669"/>
    <property type="project" value="UniProtKB-KW"/>
</dbReference>
<feature type="region of interest" description="Disordered" evidence="20">
    <location>
        <begin position="2432"/>
        <end position="2730"/>
    </location>
</feature>
<keyword evidence="6 18" id="KW-0548">Nucleotidyltransferase</keyword>
<dbReference type="InterPro" id="IPR000684">
    <property type="entry name" value="RNA_pol_II_repeat_euk"/>
</dbReference>
<dbReference type="InterPro" id="IPR004953">
    <property type="entry name" value="EB1_C"/>
</dbReference>
<organism evidence="23 24">
    <name type="scientific">Trichostrongylus colubriformis</name>
    <name type="common">Black scour worm</name>
    <dbReference type="NCBI Taxonomy" id="6319"/>
    <lineage>
        <taxon>Eukaryota</taxon>
        <taxon>Metazoa</taxon>
        <taxon>Ecdysozoa</taxon>
        <taxon>Nematoda</taxon>
        <taxon>Chromadorea</taxon>
        <taxon>Rhabditida</taxon>
        <taxon>Rhabditina</taxon>
        <taxon>Rhabditomorpha</taxon>
        <taxon>Strongyloidea</taxon>
        <taxon>Trichostrongylidae</taxon>
        <taxon>Trichostrongylus</taxon>
    </lineage>
</organism>
<dbReference type="InterPro" id="IPR007080">
    <property type="entry name" value="RNA_pol_Rpb1_1"/>
</dbReference>
<dbReference type="Pfam" id="PF04998">
    <property type="entry name" value="RNA_pol_Rpb1_5"/>
    <property type="match status" value="1"/>
</dbReference>
<dbReference type="GO" id="GO:0030983">
    <property type="term" value="F:mismatched DNA binding"/>
    <property type="evidence" value="ECO:0007669"/>
    <property type="project" value="InterPro"/>
</dbReference>
<keyword evidence="16" id="KW-0539">Nucleus</keyword>
<dbReference type="GO" id="GO:0005665">
    <property type="term" value="C:RNA polymerase II, core complex"/>
    <property type="evidence" value="ECO:0007669"/>
    <property type="project" value="TreeGrafter"/>
</dbReference>
<dbReference type="Gene3D" id="3.40.50.300">
    <property type="entry name" value="P-loop containing nucleotide triphosphate hydrolases"/>
    <property type="match status" value="1"/>
</dbReference>
<dbReference type="PROSITE" id="PS51230">
    <property type="entry name" value="EB1_C"/>
    <property type="match status" value="1"/>
</dbReference>
<dbReference type="Pfam" id="PF04992">
    <property type="entry name" value="RNA_pol_Rpb1_6"/>
    <property type="match status" value="1"/>
</dbReference>
<feature type="compositionally biased region" description="Low complexity" evidence="20">
    <location>
        <begin position="2500"/>
        <end position="2730"/>
    </location>
</feature>
<evidence type="ECO:0000256" key="16">
    <source>
        <dbReference type="ARBA" id="ARBA00023242"/>
    </source>
</evidence>
<dbReference type="InterPro" id="IPR007066">
    <property type="entry name" value="RNA_pol_Rpb1_3"/>
</dbReference>
<evidence type="ECO:0000259" key="22">
    <source>
        <dbReference type="PROSITE" id="PS51230"/>
    </source>
</evidence>
<dbReference type="Pfam" id="PF00264">
    <property type="entry name" value="Tyrosinase"/>
    <property type="match status" value="1"/>
</dbReference>
<feature type="domain" description="EB1 C-terminal" evidence="22">
    <location>
        <begin position="178"/>
        <end position="248"/>
    </location>
</feature>
<evidence type="ECO:0000256" key="13">
    <source>
        <dbReference type="ARBA" id="ARBA00022842"/>
    </source>
</evidence>
<evidence type="ECO:0000259" key="21">
    <source>
        <dbReference type="PROSITE" id="PS50021"/>
    </source>
</evidence>
<dbReference type="GO" id="GO:0006298">
    <property type="term" value="P:mismatch repair"/>
    <property type="evidence" value="ECO:0007669"/>
    <property type="project" value="InterPro"/>
</dbReference>
<dbReference type="InterPro" id="IPR008922">
    <property type="entry name" value="Di-copper_centre_dom_sf"/>
</dbReference>
<evidence type="ECO:0000256" key="7">
    <source>
        <dbReference type="ARBA" id="ARBA00022723"/>
    </source>
</evidence>
<keyword evidence="12" id="KW-0067">ATP-binding</keyword>
<evidence type="ECO:0000256" key="14">
    <source>
        <dbReference type="ARBA" id="ARBA00023125"/>
    </source>
</evidence>
<dbReference type="InterPro" id="IPR036133">
    <property type="entry name" value="EB1_C_sf"/>
</dbReference>
<dbReference type="FunFam" id="3.30.1490.180:FF:000001">
    <property type="entry name" value="DNA-directed RNA polymerase subunit"/>
    <property type="match status" value="1"/>
</dbReference>
<dbReference type="SMART" id="SM00533">
    <property type="entry name" value="MUTSd"/>
    <property type="match status" value="1"/>
</dbReference>
<dbReference type="Pfam" id="PF05000">
    <property type="entry name" value="RNA_pol_Rpb1_4"/>
    <property type="match status" value="1"/>
</dbReference>
<dbReference type="InterPro" id="IPR000722">
    <property type="entry name" value="RNA_pol_asu"/>
</dbReference>
<dbReference type="PRINTS" id="PR01217">
    <property type="entry name" value="PRICHEXTENSN"/>
</dbReference>
<dbReference type="Gene3D" id="2.40.40.20">
    <property type="match status" value="1"/>
</dbReference>
<comment type="similarity">
    <text evidence="2 18">Belongs to the RNA polymerase beta' chain family.</text>
</comment>
<keyword evidence="8" id="KW-0677">Repeat</keyword>
<dbReference type="Pfam" id="PF04983">
    <property type="entry name" value="RNA_pol_Rpb1_3"/>
    <property type="match status" value="1"/>
</dbReference>
<dbReference type="GO" id="GO:0005524">
    <property type="term" value="F:ATP binding"/>
    <property type="evidence" value="ECO:0007669"/>
    <property type="project" value="UniProtKB-KW"/>
</dbReference>
<dbReference type="GO" id="GO:0016491">
    <property type="term" value="F:oxidoreductase activity"/>
    <property type="evidence" value="ECO:0007669"/>
    <property type="project" value="InterPro"/>
</dbReference>
<evidence type="ECO:0000313" key="24">
    <source>
        <dbReference type="Proteomes" id="UP001331761"/>
    </source>
</evidence>
<keyword evidence="7" id="KW-0479">Metal-binding</keyword>
<dbReference type="SUPFAM" id="SSF140612">
    <property type="entry name" value="EB1 dimerisation domain-like"/>
    <property type="match status" value="1"/>
</dbReference>
<dbReference type="Pfam" id="PF00307">
    <property type="entry name" value="CH"/>
    <property type="match status" value="1"/>
</dbReference>
<dbReference type="Gene3D" id="1.10.1420.10">
    <property type="match status" value="2"/>
</dbReference>
<accession>A0AAN8FCR9</accession>
<dbReference type="NCBIfam" id="NF006336">
    <property type="entry name" value="PRK08566.1"/>
    <property type="match status" value="1"/>
</dbReference>
<proteinExistence type="inferred from homology"/>
<dbReference type="InterPro" id="IPR038593">
    <property type="entry name" value="RNA_pol_Rpb1_7_sf"/>
</dbReference>
<keyword evidence="17" id="KW-0493">Microtubule</keyword>
<feature type="compositionally biased region" description="Low complexity" evidence="20">
    <location>
        <begin position="135"/>
        <end position="148"/>
    </location>
</feature>
<dbReference type="InterPro" id="IPR007696">
    <property type="entry name" value="DNA_mismatch_repair_MutS_core"/>
</dbReference>
<feature type="region of interest" description="Disordered" evidence="20">
    <location>
        <begin position="119"/>
        <end position="175"/>
    </location>
</feature>
<dbReference type="InterPro" id="IPR042102">
    <property type="entry name" value="RNA_pol_Rpb1_3_sf"/>
</dbReference>
<dbReference type="Pfam" id="PF00488">
    <property type="entry name" value="MutS_V"/>
    <property type="match status" value="1"/>
</dbReference>
<dbReference type="InterPro" id="IPR044893">
    <property type="entry name" value="RNA_pol_Rpb1_clamp_domain"/>
</dbReference>
<dbReference type="InterPro" id="IPR036187">
    <property type="entry name" value="DNA_mismatch_repair_MutS_sf"/>
</dbReference>
<dbReference type="Pfam" id="PF01624">
    <property type="entry name" value="MutS_I"/>
    <property type="match status" value="1"/>
</dbReference>
<dbReference type="PANTHER" id="PTHR19376:SF37">
    <property type="entry name" value="DNA-DIRECTED RNA POLYMERASE II SUBUNIT RPB1"/>
    <property type="match status" value="1"/>
</dbReference>
<dbReference type="GO" id="GO:0006366">
    <property type="term" value="P:transcription by RNA polymerase II"/>
    <property type="evidence" value="ECO:0007669"/>
    <property type="project" value="InterPro"/>
</dbReference>
<dbReference type="InterPro" id="IPR001715">
    <property type="entry name" value="CH_dom"/>
</dbReference>
<dbReference type="SMART" id="SM00534">
    <property type="entry name" value="MUTSac"/>
    <property type="match status" value="1"/>
</dbReference>
<evidence type="ECO:0000256" key="5">
    <source>
        <dbReference type="ARBA" id="ARBA00022679"/>
    </source>
</evidence>
<reference evidence="23 24" key="1">
    <citation type="submission" date="2019-10" db="EMBL/GenBank/DDBJ databases">
        <title>Assembly and Annotation for the nematode Trichostrongylus colubriformis.</title>
        <authorList>
            <person name="Martin J."/>
        </authorList>
    </citation>
    <scope>NUCLEOTIDE SEQUENCE [LARGE SCALE GENOMIC DNA]</scope>
    <source>
        <strain evidence="23">G859</strain>
        <tissue evidence="23">Whole worm</tissue>
    </source>
</reference>
<dbReference type="SUPFAM" id="SSF48056">
    <property type="entry name" value="Di-copper centre-containing domain"/>
    <property type="match status" value="1"/>
</dbReference>
<evidence type="ECO:0000256" key="6">
    <source>
        <dbReference type="ARBA" id="ARBA00022695"/>
    </source>
</evidence>
<evidence type="ECO:0000256" key="2">
    <source>
        <dbReference type="ARBA" id="ARBA00006460"/>
    </source>
</evidence>
<evidence type="ECO:0000256" key="12">
    <source>
        <dbReference type="ARBA" id="ARBA00022840"/>
    </source>
</evidence>
<dbReference type="FunFam" id="2.40.40.20:FF:000019">
    <property type="entry name" value="DNA-directed RNA polymerase II subunit RPB1"/>
    <property type="match status" value="1"/>
</dbReference>
<dbReference type="Pfam" id="PF05001">
    <property type="entry name" value="RNA_pol_Rpb1_R"/>
    <property type="match status" value="12"/>
</dbReference>
<dbReference type="GO" id="GO:0008017">
    <property type="term" value="F:microtubule binding"/>
    <property type="evidence" value="ECO:0007669"/>
    <property type="project" value="InterPro"/>
</dbReference>
<evidence type="ECO:0000256" key="20">
    <source>
        <dbReference type="SAM" id="MobiDB-lite"/>
    </source>
</evidence>
<dbReference type="Gene3D" id="1.10.1280.10">
    <property type="entry name" value="Di-copper center containing domain from catechol oxidase"/>
    <property type="match status" value="1"/>
</dbReference>
<keyword evidence="3 18" id="KW-0240">DNA-directed RNA polymerase</keyword>
<dbReference type="SUPFAM" id="SSF48334">
    <property type="entry name" value="DNA repair protein MutS, domain III"/>
    <property type="match status" value="1"/>
</dbReference>
<evidence type="ECO:0000256" key="1">
    <source>
        <dbReference type="ARBA" id="ARBA00004123"/>
    </source>
</evidence>
<dbReference type="Gene3D" id="1.10.132.30">
    <property type="match status" value="1"/>
</dbReference>
<comment type="caution">
    <text evidence="23">The sequence shown here is derived from an EMBL/GenBank/DDBJ whole genome shotgun (WGS) entry which is preliminary data.</text>
</comment>
<dbReference type="SUPFAM" id="SSF64484">
    <property type="entry name" value="beta and beta-prime subunits of DNA dependent RNA-polymerase"/>
    <property type="match status" value="1"/>
</dbReference>
<evidence type="ECO:0000256" key="9">
    <source>
        <dbReference type="ARBA" id="ARBA00022741"/>
    </source>
</evidence>
<dbReference type="InterPro" id="IPR036678">
    <property type="entry name" value="MutS_con_dom_sf"/>
</dbReference>
<dbReference type="InterPro" id="IPR007081">
    <property type="entry name" value="RNA_pol_Rpb1_5"/>
</dbReference>
<dbReference type="PROSITE" id="PS50021">
    <property type="entry name" value="CH"/>
    <property type="match status" value="1"/>
</dbReference>
<dbReference type="FunFam" id="1.10.274.100:FF:000001">
    <property type="entry name" value="DNA-directed RNA polymerase subunit"/>
    <property type="match status" value="1"/>
</dbReference>
<dbReference type="InterPro" id="IPR036872">
    <property type="entry name" value="CH_dom_sf"/>
</dbReference>
<keyword evidence="19" id="KW-0175">Coiled coil</keyword>
<dbReference type="InterPro" id="IPR016151">
    <property type="entry name" value="DNA_mismatch_repair_MutS_N"/>
</dbReference>
<dbReference type="EC" id="2.7.7.6" evidence="18"/>
<keyword evidence="24" id="KW-1185">Reference proteome</keyword>
<dbReference type="InterPro" id="IPR027417">
    <property type="entry name" value="P-loop_NTPase"/>
</dbReference>
<feature type="coiled-coil region" evidence="19">
    <location>
        <begin position="179"/>
        <end position="206"/>
    </location>
</feature>
<dbReference type="CDD" id="cd02733">
    <property type="entry name" value="RNAP_II_RPB1_N"/>
    <property type="match status" value="1"/>
</dbReference>
<evidence type="ECO:0000256" key="3">
    <source>
        <dbReference type="ARBA" id="ARBA00022478"/>
    </source>
</evidence>
<protein>
    <recommendedName>
        <fullName evidence="18">DNA-directed RNA polymerase subunit</fullName>
        <ecNumber evidence="18">2.7.7.6</ecNumber>
    </recommendedName>
</protein>
<keyword evidence="14" id="KW-0238">DNA-binding</keyword>
<dbReference type="Pfam" id="PF04997">
    <property type="entry name" value="RNA_pol_Rpb1_1"/>
    <property type="match status" value="1"/>
</dbReference>
<dbReference type="InterPro" id="IPR007861">
    <property type="entry name" value="DNA_mismatch_repair_MutS_clamp"/>
</dbReference>
<comment type="function">
    <text evidence="18">DNA-dependent RNA polymerase catalyzes the transcription of DNA into RNA using the four ribonucleoside triphosphates as substrates.</text>
</comment>
<dbReference type="Pfam" id="PF03271">
    <property type="entry name" value="EB1"/>
    <property type="match status" value="1"/>
</dbReference>
<keyword evidence="9" id="KW-0547">Nucleotide-binding</keyword>
<dbReference type="GO" id="GO:0005874">
    <property type="term" value="C:microtubule"/>
    <property type="evidence" value="ECO:0007669"/>
    <property type="project" value="UniProtKB-KW"/>
</dbReference>
<evidence type="ECO:0000256" key="11">
    <source>
        <dbReference type="ARBA" id="ARBA00022833"/>
    </source>
</evidence>
<evidence type="ECO:0000313" key="23">
    <source>
        <dbReference type="EMBL" id="KAK5971652.1"/>
    </source>
</evidence>
<dbReference type="Gene3D" id="1.10.274.100">
    <property type="entry name" value="RNA polymerase Rpb1, domain 3"/>
    <property type="match status" value="1"/>
</dbReference>
<dbReference type="Pfam" id="PF00623">
    <property type="entry name" value="RNA_pol_Rpb1_2"/>
    <property type="match status" value="1"/>
</dbReference>
<feature type="compositionally biased region" description="Polar residues" evidence="20">
    <location>
        <begin position="158"/>
        <end position="175"/>
    </location>
</feature>
<dbReference type="FunFam" id="1.10.132.30:FF:000001">
    <property type="entry name" value="DNA-directed RNA polymerase subunit"/>
    <property type="match status" value="1"/>
</dbReference>
<dbReference type="Proteomes" id="UP001331761">
    <property type="component" value="Unassembled WGS sequence"/>
</dbReference>